<dbReference type="AlphaFoldDB" id="A0A1B1N0A3"/>
<dbReference type="CDD" id="cd05374">
    <property type="entry name" value="17beta-HSD-like_SDR_c"/>
    <property type="match status" value="1"/>
</dbReference>
<feature type="domain" description="Ketoreductase" evidence="4">
    <location>
        <begin position="3"/>
        <end position="188"/>
    </location>
</feature>
<dbReference type="NCBIfam" id="NF004824">
    <property type="entry name" value="PRK06180.1"/>
    <property type="match status" value="1"/>
</dbReference>
<name>A0A1B1N0A3_9BACL</name>
<evidence type="ECO:0000256" key="1">
    <source>
        <dbReference type="ARBA" id="ARBA00006484"/>
    </source>
</evidence>
<dbReference type="PRINTS" id="PR00081">
    <property type="entry name" value="GDHRDH"/>
</dbReference>
<evidence type="ECO:0000256" key="2">
    <source>
        <dbReference type="ARBA" id="ARBA00023002"/>
    </source>
</evidence>
<dbReference type="SMART" id="SM00822">
    <property type="entry name" value="PKS_KR"/>
    <property type="match status" value="1"/>
</dbReference>
<reference evidence="5 6" key="1">
    <citation type="submission" date="2016-01" db="EMBL/GenBank/DDBJ databases">
        <title>Complete Genome Sequence of Paenibacillus yonginensis DCY84, a novel Plant Growth-Promoting Bacteria with Elicitation of Induced Systemic Resistance.</title>
        <authorList>
            <person name="Kim Y.J."/>
            <person name="Yang D.C."/>
            <person name="Sukweenadhi J."/>
        </authorList>
    </citation>
    <scope>NUCLEOTIDE SEQUENCE [LARGE SCALE GENOMIC DNA]</scope>
    <source>
        <strain evidence="5 6">DCY84</strain>
    </source>
</reference>
<dbReference type="Pfam" id="PF00106">
    <property type="entry name" value="adh_short"/>
    <property type="match status" value="1"/>
</dbReference>
<dbReference type="Proteomes" id="UP000092573">
    <property type="component" value="Chromosome"/>
</dbReference>
<dbReference type="Gene3D" id="3.40.50.720">
    <property type="entry name" value="NAD(P)-binding Rossmann-like Domain"/>
    <property type="match status" value="1"/>
</dbReference>
<dbReference type="KEGG" id="pyg:AWM70_09830"/>
<evidence type="ECO:0000259" key="4">
    <source>
        <dbReference type="SMART" id="SM00822"/>
    </source>
</evidence>
<dbReference type="InterPro" id="IPR057326">
    <property type="entry name" value="KR_dom"/>
</dbReference>
<dbReference type="PANTHER" id="PTHR43976:SF16">
    <property type="entry name" value="SHORT-CHAIN DEHYDROGENASE_REDUCTASE FAMILY PROTEIN"/>
    <property type="match status" value="1"/>
</dbReference>
<dbReference type="RefSeq" id="WP_068695931.1">
    <property type="nucleotide sequence ID" value="NZ_CP014167.1"/>
</dbReference>
<evidence type="ECO:0000256" key="3">
    <source>
        <dbReference type="RuleBase" id="RU000363"/>
    </source>
</evidence>
<dbReference type="PANTHER" id="PTHR43976">
    <property type="entry name" value="SHORT CHAIN DEHYDROGENASE"/>
    <property type="match status" value="1"/>
</dbReference>
<protein>
    <submittedName>
        <fullName evidence="5">Oxidoreductase</fullName>
    </submittedName>
</protein>
<dbReference type="InterPro" id="IPR036291">
    <property type="entry name" value="NAD(P)-bd_dom_sf"/>
</dbReference>
<dbReference type="EMBL" id="CP014167">
    <property type="protein sequence ID" value="ANS74857.1"/>
    <property type="molecule type" value="Genomic_DNA"/>
</dbReference>
<sequence length="276" mass="29937">MNKVWFVTGSSRGLGRALAEEVLKQGHKLFATARKPEQLAELVQQYPGQVEAFALDVTHKEQVQAAVQKAVEVFGRIDVLVNNAGYGNIASIEEVTEDDLRAQIETNLFGVINVTQAVLPVMRKQRAGHILQISSIGGRIGSPGLGAYQTAKWAVEGFSEVLTEEVKPLGIKVTIIEPSGFRTDWAGSSISYQEPMEDYQATVGNMHELLRQGSGKQDGDPVRAAQAMIAITAEPSPPLRLLLGKTAVQMAKQADQAKLAETEKWEALSVSADFPE</sequence>
<comment type="similarity">
    <text evidence="1 3">Belongs to the short-chain dehydrogenases/reductases (SDR) family.</text>
</comment>
<dbReference type="OrthoDB" id="9775296at2"/>
<accession>A0A1B1N0A3</accession>
<organism evidence="5 6">
    <name type="scientific">Paenibacillus yonginensis</name>
    <dbReference type="NCBI Taxonomy" id="1462996"/>
    <lineage>
        <taxon>Bacteria</taxon>
        <taxon>Bacillati</taxon>
        <taxon>Bacillota</taxon>
        <taxon>Bacilli</taxon>
        <taxon>Bacillales</taxon>
        <taxon>Paenibacillaceae</taxon>
        <taxon>Paenibacillus</taxon>
    </lineage>
</organism>
<gene>
    <name evidence="5" type="ORF">AWM70_09830</name>
</gene>
<evidence type="ECO:0000313" key="6">
    <source>
        <dbReference type="Proteomes" id="UP000092573"/>
    </source>
</evidence>
<evidence type="ECO:0000313" key="5">
    <source>
        <dbReference type="EMBL" id="ANS74857.1"/>
    </source>
</evidence>
<dbReference type="NCBIfam" id="NF006114">
    <property type="entry name" value="PRK08263.1"/>
    <property type="match status" value="1"/>
</dbReference>
<dbReference type="GO" id="GO:0016491">
    <property type="term" value="F:oxidoreductase activity"/>
    <property type="evidence" value="ECO:0007669"/>
    <property type="project" value="UniProtKB-KW"/>
</dbReference>
<proteinExistence type="inferred from homology"/>
<dbReference type="InterPro" id="IPR002347">
    <property type="entry name" value="SDR_fam"/>
</dbReference>
<dbReference type="STRING" id="1462996.AWM70_09830"/>
<dbReference type="InterPro" id="IPR051911">
    <property type="entry name" value="SDR_oxidoreductase"/>
</dbReference>
<keyword evidence="6" id="KW-1185">Reference proteome</keyword>
<keyword evidence="2" id="KW-0560">Oxidoreductase</keyword>
<dbReference type="PRINTS" id="PR00080">
    <property type="entry name" value="SDRFAMILY"/>
</dbReference>
<dbReference type="SUPFAM" id="SSF51735">
    <property type="entry name" value="NAD(P)-binding Rossmann-fold domains"/>
    <property type="match status" value="1"/>
</dbReference>